<evidence type="ECO:0000313" key="3">
    <source>
        <dbReference type="Proteomes" id="UP000323505"/>
    </source>
</evidence>
<comment type="caution">
    <text evidence="2">The sequence shown here is derived from an EMBL/GenBank/DDBJ whole genome shotgun (WGS) entry which is preliminary data.</text>
</comment>
<dbReference type="AlphaFoldDB" id="A0A5D3FIQ2"/>
<dbReference type="EMBL" id="VSRQ01000005">
    <property type="protein sequence ID" value="TYK47175.1"/>
    <property type="molecule type" value="Genomic_DNA"/>
</dbReference>
<accession>A0A5D3FIQ2</accession>
<evidence type="ECO:0000256" key="1">
    <source>
        <dbReference type="SAM" id="MobiDB-lite"/>
    </source>
</evidence>
<proteinExistence type="predicted"/>
<name>A0A5D3FIQ2_9ACTN</name>
<evidence type="ECO:0000313" key="2">
    <source>
        <dbReference type="EMBL" id="TYK47175.1"/>
    </source>
</evidence>
<reference evidence="2 3" key="1">
    <citation type="submission" date="2019-08" db="EMBL/GenBank/DDBJ databases">
        <title>Actinomadura sp. nov. CYP1-5 isolated from mountain soil.</title>
        <authorList>
            <person name="Songsumanus A."/>
            <person name="Kuncharoen N."/>
            <person name="Kudo T."/>
            <person name="Yuki M."/>
            <person name="Igarashi Y."/>
            <person name="Tanasupawat S."/>
        </authorList>
    </citation>
    <scope>NUCLEOTIDE SEQUENCE [LARGE SCALE GENOMIC DNA]</scope>
    <source>
        <strain evidence="2 3">CYP1-5</strain>
    </source>
</reference>
<feature type="compositionally biased region" description="Polar residues" evidence="1">
    <location>
        <begin position="199"/>
        <end position="213"/>
    </location>
</feature>
<feature type="region of interest" description="Disordered" evidence="1">
    <location>
        <begin position="117"/>
        <end position="258"/>
    </location>
</feature>
<feature type="compositionally biased region" description="Basic and acidic residues" evidence="1">
    <location>
        <begin position="149"/>
        <end position="167"/>
    </location>
</feature>
<feature type="compositionally biased region" description="Basic and acidic residues" evidence="1">
    <location>
        <begin position="183"/>
        <end position="196"/>
    </location>
</feature>
<feature type="compositionally biased region" description="Acidic residues" evidence="1">
    <location>
        <begin position="130"/>
        <end position="140"/>
    </location>
</feature>
<dbReference type="Proteomes" id="UP000323505">
    <property type="component" value="Unassembled WGS sequence"/>
</dbReference>
<organism evidence="2 3">
    <name type="scientific">Actinomadura decatromicini</name>
    <dbReference type="NCBI Taxonomy" id="2604572"/>
    <lineage>
        <taxon>Bacteria</taxon>
        <taxon>Bacillati</taxon>
        <taxon>Actinomycetota</taxon>
        <taxon>Actinomycetes</taxon>
        <taxon>Streptosporangiales</taxon>
        <taxon>Thermomonosporaceae</taxon>
        <taxon>Actinomadura</taxon>
    </lineage>
</organism>
<feature type="compositionally biased region" description="Basic and acidic residues" evidence="1">
    <location>
        <begin position="246"/>
        <end position="258"/>
    </location>
</feature>
<keyword evidence="3" id="KW-1185">Reference proteome</keyword>
<protein>
    <submittedName>
        <fullName evidence="2">Uncharacterized protein</fullName>
    </submittedName>
</protein>
<dbReference type="RefSeq" id="WP_148763426.1">
    <property type="nucleotide sequence ID" value="NZ_VSRQ01000005.1"/>
</dbReference>
<gene>
    <name evidence="2" type="ORF">FXF68_25590</name>
</gene>
<sequence>MADTRTYIRLHDGMPDHPKVDGLSDKAFRLLVEAWCWCSRHLTDGHMPAATWRKRSTTRARRELVAAGLAVLLDDDSVRFHDYLEHQRSADEVAAAKAAKGSGGSLGNHRRWHEDRGIVKPGCPFCPQPPDDDPEGDPSTDQDPTGTRSDNRSHDRSEDRSHNRYPDESQNGNDAPHKRSLIAKRDASLKPRETHVENPATSGNVSDPPSDNRSQTDRKTSPETTTDTETDRTPYGGSSRGSVSRHPADRYARERADDDLTQAIAGLVEQHTGRPCPPDHAAAVRSQLLDGRDVERPLPYVVKAIRENPGRYLPPAPPTPPRAEPWMAVPNLGERDNGETNARGRAQVEAAIAAARNRTAPPEEADEP</sequence>